<dbReference type="PROSITE" id="PS00463">
    <property type="entry name" value="ZN2_CY6_FUNGAL_1"/>
    <property type="match status" value="1"/>
</dbReference>
<evidence type="ECO:0000256" key="5">
    <source>
        <dbReference type="ARBA" id="ARBA00023242"/>
    </source>
</evidence>
<dbReference type="AlphaFoldDB" id="A0A5C3MQK4"/>
<keyword evidence="5" id="KW-0539">Nucleus</keyword>
<dbReference type="Proteomes" id="UP000305948">
    <property type="component" value="Unassembled WGS sequence"/>
</dbReference>
<dbReference type="Pfam" id="PF04082">
    <property type="entry name" value="Fungal_trans"/>
    <property type="match status" value="1"/>
</dbReference>
<gene>
    <name evidence="7" type="ORF">OE88DRAFT_1667661</name>
</gene>
<dbReference type="EMBL" id="ML213530">
    <property type="protein sequence ID" value="TFK46348.1"/>
    <property type="molecule type" value="Genomic_DNA"/>
</dbReference>
<keyword evidence="4" id="KW-0804">Transcription</keyword>
<dbReference type="InterPro" id="IPR036864">
    <property type="entry name" value="Zn2-C6_fun-type_DNA-bd_sf"/>
</dbReference>
<comment type="subcellular location">
    <subcellularLocation>
        <location evidence="1">Nucleus</location>
    </subcellularLocation>
</comment>
<keyword evidence="3" id="KW-0805">Transcription regulation</keyword>
<evidence type="ECO:0000256" key="1">
    <source>
        <dbReference type="ARBA" id="ARBA00004123"/>
    </source>
</evidence>
<dbReference type="STRING" id="5364.A0A5C3MQK4"/>
<dbReference type="InterPro" id="IPR001138">
    <property type="entry name" value="Zn2Cys6_DnaBD"/>
</dbReference>
<dbReference type="PANTHER" id="PTHR47338:SF29">
    <property type="entry name" value="ZN(2)-C6 FUNGAL-TYPE DOMAIN-CONTAINING PROTEIN"/>
    <property type="match status" value="1"/>
</dbReference>
<dbReference type="InterPro" id="IPR050815">
    <property type="entry name" value="TF_fung"/>
</dbReference>
<dbReference type="GO" id="GO:0006351">
    <property type="term" value="P:DNA-templated transcription"/>
    <property type="evidence" value="ECO:0007669"/>
    <property type="project" value="InterPro"/>
</dbReference>
<dbReference type="CDD" id="cd12148">
    <property type="entry name" value="fungal_TF_MHR"/>
    <property type="match status" value="1"/>
</dbReference>
<evidence type="ECO:0000259" key="6">
    <source>
        <dbReference type="PROSITE" id="PS50048"/>
    </source>
</evidence>
<dbReference type="Gene3D" id="4.10.240.10">
    <property type="entry name" value="Zn(2)-C6 fungal-type DNA-binding domain"/>
    <property type="match status" value="1"/>
</dbReference>
<dbReference type="CDD" id="cd00067">
    <property type="entry name" value="GAL4"/>
    <property type="match status" value="1"/>
</dbReference>
<dbReference type="PROSITE" id="PS50048">
    <property type="entry name" value="ZN2_CY6_FUNGAL_2"/>
    <property type="match status" value="1"/>
</dbReference>
<dbReference type="GO" id="GO:0003677">
    <property type="term" value="F:DNA binding"/>
    <property type="evidence" value="ECO:0007669"/>
    <property type="project" value="InterPro"/>
</dbReference>
<organism evidence="7 8">
    <name type="scientific">Heliocybe sulcata</name>
    <dbReference type="NCBI Taxonomy" id="5364"/>
    <lineage>
        <taxon>Eukaryota</taxon>
        <taxon>Fungi</taxon>
        <taxon>Dikarya</taxon>
        <taxon>Basidiomycota</taxon>
        <taxon>Agaricomycotina</taxon>
        <taxon>Agaricomycetes</taxon>
        <taxon>Gloeophyllales</taxon>
        <taxon>Gloeophyllaceae</taxon>
        <taxon>Heliocybe</taxon>
    </lineage>
</organism>
<evidence type="ECO:0000256" key="4">
    <source>
        <dbReference type="ARBA" id="ARBA00023163"/>
    </source>
</evidence>
<dbReference type="GO" id="GO:0000981">
    <property type="term" value="F:DNA-binding transcription factor activity, RNA polymerase II-specific"/>
    <property type="evidence" value="ECO:0007669"/>
    <property type="project" value="InterPro"/>
</dbReference>
<feature type="domain" description="Zn(2)-C6 fungal-type" evidence="6">
    <location>
        <begin position="16"/>
        <end position="48"/>
    </location>
</feature>
<dbReference type="SMART" id="SM00066">
    <property type="entry name" value="GAL4"/>
    <property type="match status" value="1"/>
</dbReference>
<reference evidence="7 8" key="1">
    <citation type="journal article" date="2019" name="Nat. Ecol. Evol.">
        <title>Megaphylogeny resolves global patterns of mushroom evolution.</title>
        <authorList>
            <person name="Varga T."/>
            <person name="Krizsan K."/>
            <person name="Foldi C."/>
            <person name="Dima B."/>
            <person name="Sanchez-Garcia M."/>
            <person name="Sanchez-Ramirez S."/>
            <person name="Szollosi G.J."/>
            <person name="Szarkandi J.G."/>
            <person name="Papp V."/>
            <person name="Albert L."/>
            <person name="Andreopoulos W."/>
            <person name="Angelini C."/>
            <person name="Antonin V."/>
            <person name="Barry K.W."/>
            <person name="Bougher N.L."/>
            <person name="Buchanan P."/>
            <person name="Buyck B."/>
            <person name="Bense V."/>
            <person name="Catcheside P."/>
            <person name="Chovatia M."/>
            <person name="Cooper J."/>
            <person name="Damon W."/>
            <person name="Desjardin D."/>
            <person name="Finy P."/>
            <person name="Geml J."/>
            <person name="Haridas S."/>
            <person name="Hughes K."/>
            <person name="Justo A."/>
            <person name="Karasinski D."/>
            <person name="Kautmanova I."/>
            <person name="Kiss B."/>
            <person name="Kocsube S."/>
            <person name="Kotiranta H."/>
            <person name="LaButti K.M."/>
            <person name="Lechner B.E."/>
            <person name="Liimatainen K."/>
            <person name="Lipzen A."/>
            <person name="Lukacs Z."/>
            <person name="Mihaltcheva S."/>
            <person name="Morgado L.N."/>
            <person name="Niskanen T."/>
            <person name="Noordeloos M.E."/>
            <person name="Ohm R.A."/>
            <person name="Ortiz-Santana B."/>
            <person name="Ovrebo C."/>
            <person name="Racz N."/>
            <person name="Riley R."/>
            <person name="Savchenko A."/>
            <person name="Shiryaev A."/>
            <person name="Soop K."/>
            <person name="Spirin V."/>
            <person name="Szebenyi C."/>
            <person name="Tomsovsky M."/>
            <person name="Tulloss R.E."/>
            <person name="Uehling J."/>
            <person name="Grigoriev I.V."/>
            <person name="Vagvolgyi C."/>
            <person name="Papp T."/>
            <person name="Martin F.M."/>
            <person name="Miettinen O."/>
            <person name="Hibbett D.S."/>
            <person name="Nagy L.G."/>
        </authorList>
    </citation>
    <scope>NUCLEOTIDE SEQUENCE [LARGE SCALE GENOMIC DNA]</scope>
    <source>
        <strain evidence="7 8">OMC1185</strain>
    </source>
</reference>
<dbReference type="GO" id="GO:0005634">
    <property type="term" value="C:nucleus"/>
    <property type="evidence" value="ECO:0007669"/>
    <property type="project" value="UniProtKB-SubCell"/>
</dbReference>
<proteinExistence type="predicted"/>
<dbReference type="InterPro" id="IPR007219">
    <property type="entry name" value="XnlR_reg_dom"/>
</dbReference>
<dbReference type="PANTHER" id="PTHR47338">
    <property type="entry name" value="ZN(II)2CYS6 TRANSCRIPTION FACTOR (EUROFUNG)-RELATED"/>
    <property type="match status" value="1"/>
</dbReference>
<keyword evidence="8" id="KW-1185">Reference proteome</keyword>
<name>A0A5C3MQK4_9AGAM</name>
<dbReference type="SUPFAM" id="SSF57701">
    <property type="entry name" value="Zn2/Cys6 DNA-binding domain"/>
    <property type="match status" value="1"/>
</dbReference>
<sequence length="551" mass="60585">MGPAPKTTSVLQRGSACLPCRKKKMRCEGTRPTCSQCAKSLQPQSCIYEDAKKKSRTQSLKDKVAVLEKRLKELEPHETTGETQIGIGSSPQPFPPPISPDGTELSQGWFSGPSGEDWFSHDAALLSCPTVLTPPYATNAARDVTVNDVVPPETKCMLLDIFLSHHQPLGFHVDLSKLKSSLSDDSNGSTHPALINAIHLLGCQLSQSIPLLELRPHFLERALQSLGDGIESSDNLLHLIQASCLLSLYFFAHCRLLEAYKHAACAATMVASLAIHRRKTKSAAIVSLTPETDLPECLAAFWQSFVLCYTFAGLMGLPALGMHAIEARDIEKPVIAAIIPPFTNSENQIFAEADAWSIPSLYGLFLRARVTALYHRSCLVALQISGPEYTPPPIEQELDQLLACLPPTPCDNRPSMETFTVLALGNATRINLYKNVPGQCHDRCRDAAFAMTFATELLRDEDYIHIDPVVIACMAIAARVFLMLRLEEEPPCIRGYHESLQVLMTALRRLGLLFPLATFYADSVHKEWIERAGKVPPPFAPVTISVVDLLQ</sequence>
<dbReference type="Pfam" id="PF00172">
    <property type="entry name" value="Zn_clus"/>
    <property type="match status" value="1"/>
</dbReference>
<dbReference type="OrthoDB" id="2309723at2759"/>
<keyword evidence="2" id="KW-0479">Metal-binding</keyword>
<evidence type="ECO:0000313" key="8">
    <source>
        <dbReference type="Proteomes" id="UP000305948"/>
    </source>
</evidence>
<dbReference type="GO" id="GO:0008270">
    <property type="term" value="F:zinc ion binding"/>
    <property type="evidence" value="ECO:0007669"/>
    <property type="project" value="InterPro"/>
</dbReference>
<evidence type="ECO:0000313" key="7">
    <source>
        <dbReference type="EMBL" id="TFK46348.1"/>
    </source>
</evidence>
<evidence type="ECO:0000256" key="3">
    <source>
        <dbReference type="ARBA" id="ARBA00023015"/>
    </source>
</evidence>
<protein>
    <recommendedName>
        <fullName evidence="6">Zn(2)-C6 fungal-type domain-containing protein</fullName>
    </recommendedName>
</protein>
<accession>A0A5C3MQK4</accession>
<evidence type="ECO:0000256" key="2">
    <source>
        <dbReference type="ARBA" id="ARBA00022723"/>
    </source>
</evidence>